<organism evidence="6">
    <name type="scientific">Gongylonema pulchrum</name>
    <dbReference type="NCBI Taxonomy" id="637853"/>
    <lineage>
        <taxon>Eukaryota</taxon>
        <taxon>Metazoa</taxon>
        <taxon>Ecdysozoa</taxon>
        <taxon>Nematoda</taxon>
        <taxon>Chromadorea</taxon>
        <taxon>Rhabditida</taxon>
        <taxon>Spirurina</taxon>
        <taxon>Spiruromorpha</taxon>
        <taxon>Spiruroidea</taxon>
        <taxon>Gongylonematidae</taxon>
        <taxon>Gongylonema</taxon>
    </lineage>
</organism>
<dbReference type="WBParaSite" id="GPUH_0002502501-mRNA-1">
    <property type="protein sequence ID" value="GPUH_0002502501-mRNA-1"/>
    <property type="gene ID" value="GPUH_0002502501"/>
</dbReference>
<evidence type="ECO:0000259" key="3">
    <source>
        <dbReference type="Pfam" id="PF08652"/>
    </source>
</evidence>
<dbReference type="GO" id="GO:0004518">
    <property type="term" value="F:nuclease activity"/>
    <property type="evidence" value="ECO:0007669"/>
    <property type="project" value="UniProtKB-KW"/>
</dbReference>
<comment type="similarity">
    <text evidence="1 2">Belongs to the DXO/Dom3Z family.</text>
</comment>
<dbReference type="PANTHER" id="PTHR12395:SF9">
    <property type="entry name" value="DECAPPING AND EXORIBONUCLEASE PROTEIN"/>
    <property type="match status" value="1"/>
</dbReference>
<comment type="function">
    <text evidence="2">Decapping enzyme for NAD-capped RNAs: specifically hydrolyzes the nicotinamide adenine dinucleotide (NAD) cap from a subset of RNAs by removing the entire NAD moiety from the 5'-end of an NAD-capped RNA.</text>
</comment>
<dbReference type="InterPro" id="IPR013961">
    <property type="entry name" value="RAI1"/>
</dbReference>
<reference evidence="6" key="1">
    <citation type="submission" date="2016-06" db="UniProtKB">
        <authorList>
            <consortium name="WormBaseParasite"/>
        </authorList>
    </citation>
    <scope>IDENTIFICATION</scope>
</reference>
<comment type="subcellular location">
    <subcellularLocation>
        <location evidence="2">Nucleus</location>
    </subcellularLocation>
</comment>
<keyword evidence="2" id="KW-0539">Nucleus</keyword>
<proteinExistence type="inferred from homology"/>
<protein>
    <recommendedName>
        <fullName evidence="2">Decapping nuclease</fullName>
        <ecNumber evidence="2">3.6.1.-</ecNumber>
    </recommendedName>
</protein>
<dbReference type="GO" id="GO:0000956">
    <property type="term" value="P:nuclear-transcribed mRNA catabolic process"/>
    <property type="evidence" value="ECO:0007669"/>
    <property type="project" value="TreeGrafter"/>
</dbReference>
<evidence type="ECO:0000256" key="2">
    <source>
        <dbReference type="RuleBase" id="RU367113"/>
    </source>
</evidence>
<keyword evidence="2" id="KW-0694">RNA-binding</keyword>
<evidence type="ECO:0000313" key="4">
    <source>
        <dbReference type="EMBL" id="VDN43610.1"/>
    </source>
</evidence>
<dbReference type="AlphaFoldDB" id="A0A183EVK4"/>
<evidence type="ECO:0000313" key="5">
    <source>
        <dbReference type="Proteomes" id="UP000271098"/>
    </source>
</evidence>
<keyword evidence="5" id="KW-1185">Reference proteome</keyword>
<keyword evidence="2" id="KW-0378">Hydrolase</keyword>
<keyword evidence="2" id="KW-0540">Nuclease</keyword>
<dbReference type="GO" id="GO:0034353">
    <property type="term" value="F:mRNA 5'-diphosphatase activity"/>
    <property type="evidence" value="ECO:0007669"/>
    <property type="project" value="TreeGrafter"/>
</dbReference>
<sequence>MVDRAGPTYLSFGSFEMMVNLIVRLIKRESGAGFPKFLRYESFGGAEPNVSEPVTNLEEFSVIVKSSMGDKKQKVRVLYAGETDCVDADGEYVELKTQYKEFSNSFWEHKSMRWWLQSYLIGIRNVIVGFRNNDANFCFSGIVTRVESVKVSQLAKNGRQWTASVLINFLVAVLNRLKGVLESSPELTYHLFEFHPSSQRISFHILPSKNAFTFLP</sequence>
<comment type="cofactor">
    <cofactor evidence="2">
        <name>a divalent metal cation</name>
        <dbReference type="ChEBI" id="CHEBI:60240"/>
    </cofactor>
</comment>
<evidence type="ECO:0000313" key="6">
    <source>
        <dbReference type="WBParaSite" id="GPUH_0002502501-mRNA-1"/>
    </source>
</evidence>
<evidence type="ECO:0000256" key="1">
    <source>
        <dbReference type="ARBA" id="ARBA00006562"/>
    </source>
</evidence>
<keyword evidence="2" id="KW-0547">Nucleotide-binding</keyword>
<dbReference type="Proteomes" id="UP000271098">
    <property type="component" value="Unassembled WGS sequence"/>
</dbReference>
<dbReference type="OrthoDB" id="5853397at2759"/>
<dbReference type="Pfam" id="PF08652">
    <property type="entry name" value="RAI1"/>
    <property type="match status" value="1"/>
</dbReference>
<feature type="domain" description="RAI1-like" evidence="3">
    <location>
        <begin position="47"/>
        <end position="216"/>
    </location>
</feature>
<dbReference type="GO" id="GO:0005634">
    <property type="term" value="C:nucleus"/>
    <property type="evidence" value="ECO:0007669"/>
    <property type="project" value="UniProtKB-SubCell"/>
</dbReference>
<dbReference type="InterPro" id="IPR039039">
    <property type="entry name" value="RAI1-like_fam"/>
</dbReference>
<dbReference type="GO" id="GO:0003723">
    <property type="term" value="F:RNA binding"/>
    <property type="evidence" value="ECO:0007669"/>
    <property type="project" value="UniProtKB-KW"/>
</dbReference>
<keyword evidence="2" id="KW-0479">Metal-binding</keyword>
<gene>
    <name evidence="4" type="ORF">GPUH_LOCUS24995</name>
</gene>
<dbReference type="GO" id="GO:0110155">
    <property type="term" value="P:NAD-cap decapping"/>
    <property type="evidence" value="ECO:0007669"/>
    <property type="project" value="TreeGrafter"/>
</dbReference>
<dbReference type="EC" id="3.6.1.-" evidence="2"/>
<dbReference type="GO" id="GO:0005829">
    <property type="term" value="C:cytosol"/>
    <property type="evidence" value="ECO:0007669"/>
    <property type="project" value="TreeGrafter"/>
</dbReference>
<accession>A0A183EVK4</accession>
<reference evidence="4 5" key="2">
    <citation type="submission" date="2018-11" db="EMBL/GenBank/DDBJ databases">
        <authorList>
            <consortium name="Pathogen Informatics"/>
        </authorList>
    </citation>
    <scope>NUCLEOTIDE SEQUENCE [LARGE SCALE GENOMIC DNA]</scope>
</reference>
<dbReference type="GO" id="GO:0000166">
    <property type="term" value="F:nucleotide binding"/>
    <property type="evidence" value="ECO:0007669"/>
    <property type="project" value="UniProtKB-KW"/>
</dbReference>
<dbReference type="GO" id="GO:0046872">
    <property type="term" value="F:metal ion binding"/>
    <property type="evidence" value="ECO:0007669"/>
    <property type="project" value="UniProtKB-KW"/>
</dbReference>
<name>A0A183EVK4_9BILA</name>
<dbReference type="PANTHER" id="PTHR12395">
    <property type="entry name" value="DOM-3 RELATED"/>
    <property type="match status" value="1"/>
</dbReference>
<dbReference type="EMBL" id="UYRT01103327">
    <property type="protein sequence ID" value="VDN43610.1"/>
    <property type="molecule type" value="Genomic_DNA"/>
</dbReference>